<evidence type="ECO:0000313" key="2">
    <source>
        <dbReference type="EMBL" id="KAL2058953.1"/>
    </source>
</evidence>
<feature type="region of interest" description="Disordered" evidence="1">
    <location>
        <begin position="121"/>
        <end position="147"/>
    </location>
</feature>
<comment type="caution">
    <text evidence="2">The sequence shown here is derived from an EMBL/GenBank/DDBJ whole genome shotgun (WGS) entry which is preliminary data.</text>
</comment>
<reference evidence="2 3" key="1">
    <citation type="submission" date="2024-09" db="EMBL/GenBank/DDBJ databases">
        <title>Rethinking Asexuality: The Enigmatic Case of Functional Sexual Genes in Lepraria (Stereocaulaceae).</title>
        <authorList>
            <person name="Doellman M."/>
            <person name="Sun Y."/>
            <person name="Barcenas-Pena A."/>
            <person name="Lumbsch H.T."/>
            <person name="Grewe F."/>
        </authorList>
    </citation>
    <scope>NUCLEOTIDE SEQUENCE [LARGE SCALE GENOMIC DNA]</scope>
    <source>
        <strain evidence="2 3">Grewe 0041</strain>
    </source>
</reference>
<proteinExistence type="predicted"/>
<keyword evidence="3" id="KW-1185">Reference proteome</keyword>
<dbReference type="Proteomes" id="UP001590951">
    <property type="component" value="Unassembled WGS sequence"/>
</dbReference>
<gene>
    <name evidence="2" type="ORF">ABVK25_000245</name>
</gene>
<feature type="compositionally biased region" description="Polar residues" evidence="1">
    <location>
        <begin position="8"/>
        <end position="19"/>
    </location>
</feature>
<feature type="region of interest" description="Disordered" evidence="1">
    <location>
        <begin position="196"/>
        <end position="217"/>
    </location>
</feature>
<feature type="compositionally biased region" description="Polar residues" evidence="1">
    <location>
        <begin position="131"/>
        <end position="140"/>
    </location>
</feature>
<dbReference type="EMBL" id="JBHFEH010000001">
    <property type="protein sequence ID" value="KAL2058953.1"/>
    <property type="molecule type" value="Genomic_DNA"/>
</dbReference>
<name>A0ABR4BML2_9LECA</name>
<feature type="region of interest" description="Disordered" evidence="1">
    <location>
        <begin position="1"/>
        <end position="76"/>
    </location>
</feature>
<evidence type="ECO:0000313" key="3">
    <source>
        <dbReference type="Proteomes" id="UP001590951"/>
    </source>
</evidence>
<organism evidence="2 3">
    <name type="scientific">Lepraria finkii</name>
    <dbReference type="NCBI Taxonomy" id="1340010"/>
    <lineage>
        <taxon>Eukaryota</taxon>
        <taxon>Fungi</taxon>
        <taxon>Dikarya</taxon>
        <taxon>Ascomycota</taxon>
        <taxon>Pezizomycotina</taxon>
        <taxon>Lecanoromycetes</taxon>
        <taxon>OSLEUM clade</taxon>
        <taxon>Lecanoromycetidae</taxon>
        <taxon>Lecanorales</taxon>
        <taxon>Lecanorineae</taxon>
        <taxon>Stereocaulaceae</taxon>
        <taxon>Lepraria</taxon>
    </lineage>
</organism>
<protein>
    <submittedName>
        <fullName evidence="2">Uncharacterized protein</fullName>
    </submittedName>
</protein>
<sequence length="500" mass="55355">MSHHGSFTPLSSVFSSKPTTRLELQEPMPEPTDESKTVIAPQLKLEIPTVGSDHGDRSSDVKSVNPVDSLRAPSFEGHSGAEFTEILSPTPERSIASPASRNRFSKILSIDEGLSELDGLVNPQKAGCPANSPSQVSRTSSFRHSKVEHSWRQRTSFSCDKPAKPSVAKLPVAEIVSDSEEEAELSNGLRATFCKPESQISQYRETPTPTPLPSQLPRRRLETPLSMQMSPAPKNSIPELLEPVDKSIVKPNVDSETIMPAPLPSALALDMKQPPPIDKKLPCLPNQLPAVLSSSLPSRPSRSDLPFSFTPLLQKKCDHDPVPELDAVAPSYLRRGEQYHDTQEDILLTKDTKASVDRKIAASPLTSRPWNLDASYPWNNQVPELEVTMPNETQDPVPRLSRFKFKIHRASSSIDKLTKQRSSETTSTPFALSHDILQGPAFRRKRDPNLGIFPGQINSSHVMMQLSPHQTRFVESFEQHSPIITLLPPSPEHEVRSFLC</sequence>
<evidence type="ECO:0000256" key="1">
    <source>
        <dbReference type="SAM" id="MobiDB-lite"/>
    </source>
</evidence>
<accession>A0ABR4BML2</accession>